<keyword evidence="2" id="KW-0539">Nucleus</keyword>
<evidence type="ECO:0000256" key="4">
    <source>
        <dbReference type="SAM" id="Phobius"/>
    </source>
</evidence>
<evidence type="ECO:0000259" key="5">
    <source>
        <dbReference type="Pfam" id="PF12114"/>
    </source>
</evidence>
<dbReference type="InterPro" id="IPR050760">
    <property type="entry name" value="Period_circadian_regulator"/>
</dbReference>
<sequence length="242" mass="26232">MFPKCDKPKDAQSSDALSASSGLLRLLLHEDLCSASGSAPSGSGASATSCSLGSGSLGCDASRSGAGSSNTSHTSKYFGSVDSSENNHKAKAKVDVEESERLKYVLQDPVWLLVADTDDSVMMAYQMPSRNPETVLQEDREKLKVLQRLQPRFTDRQKRELQDVHPWMRSGGLPAALNAAISFLLLIYIFSFKECVCCEDKGKDNICVRYEEATPTLGLSGTTDTTEEENGPSLSHRNEGQT</sequence>
<evidence type="ECO:0000313" key="7">
    <source>
        <dbReference type="Proteomes" id="UP001159641"/>
    </source>
</evidence>
<evidence type="ECO:0000256" key="3">
    <source>
        <dbReference type="SAM" id="MobiDB-lite"/>
    </source>
</evidence>
<feature type="transmembrane region" description="Helical" evidence="4">
    <location>
        <begin position="175"/>
        <end position="192"/>
    </location>
</feature>
<dbReference type="GO" id="GO:0000122">
    <property type="term" value="P:negative regulation of transcription by RNA polymerase II"/>
    <property type="evidence" value="ECO:0007669"/>
    <property type="project" value="TreeGrafter"/>
</dbReference>
<dbReference type="GO" id="GO:0005737">
    <property type="term" value="C:cytoplasm"/>
    <property type="evidence" value="ECO:0007669"/>
    <property type="project" value="TreeGrafter"/>
</dbReference>
<evidence type="ECO:0000256" key="1">
    <source>
        <dbReference type="ARBA" id="ARBA00004123"/>
    </source>
</evidence>
<feature type="region of interest" description="Disordered" evidence="3">
    <location>
        <begin position="217"/>
        <end position="242"/>
    </location>
</feature>
<accession>A0AB34GQD5</accession>
<gene>
    <name evidence="6" type="ORF">J1605_010902</name>
</gene>
<reference evidence="6 7" key="1">
    <citation type="submission" date="2022-11" db="EMBL/GenBank/DDBJ databases">
        <title>Whole genome sequence of Eschrichtius robustus ER-17-0199.</title>
        <authorList>
            <person name="Bruniche-Olsen A."/>
            <person name="Black A.N."/>
            <person name="Fields C.J."/>
            <person name="Walden K."/>
            <person name="Dewoody J.A."/>
        </authorList>
    </citation>
    <scope>NUCLEOTIDE SEQUENCE [LARGE SCALE GENOMIC DNA]</scope>
    <source>
        <strain evidence="6">ER-17-0199</strain>
        <tissue evidence="6">Blubber</tissue>
    </source>
</reference>
<evidence type="ECO:0000313" key="6">
    <source>
        <dbReference type="EMBL" id="KAJ8781644.1"/>
    </source>
</evidence>
<keyword evidence="4" id="KW-0472">Membrane</keyword>
<dbReference type="AlphaFoldDB" id="A0AB34GQD5"/>
<proteinExistence type="predicted"/>
<feature type="compositionally biased region" description="Polar residues" evidence="3">
    <location>
        <begin position="65"/>
        <end position="84"/>
    </location>
</feature>
<comment type="caution">
    <text evidence="6">The sequence shown here is derived from an EMBL/GenBank/DDBJ whole genome shotgun (WGS) entry which is preliminary data.</text>
</comment>
<dbReference type="EMBL" id="JAIQCJ010002141">
    <property type="protein sequence ID" value="KAJ8781644.1"/>
    <property type="molecule type" value="Genomic_DNA"/>
</dbReference>
<feature type="region of interest" description="Disordered" evidence="3">
    <location>
        <begin position="61"/>
        <end position="94"/>
    </location>
</feature>
<dbReference type="GO" id="GO:0005634">
    <property type="term" value="C:nucleus"/>
    <property type="evidence" value="ECO:0007669"/>
    <property type="project" value="UniProtKB-SubCell"/>
</dbReference>
<dbReference type="PANTHER" id="PTHR11269:SF9">
    <property type="entry name" value="PERIOD CIRCADIAN PROTEIN HOMOLOG 2"/>
    <property type="match status" value="1"/>
</dbReference>
<feature type="domain" description="Period circadian-like C-terminal" evidence="5">
    <location>
        <begin position="13"/>
        <end position="179"/>
    </location>
</feature>
<name>A0AB34GQD5_ESCRO</name>
<dbReference type="PANTHER" id="PTHR11269">
    <property type="entry name" value="PERIOD CIRCADIAN PROTEIN"/>
    <property type="match status" value="1"/>
</dbReference>
<dbReference type="InterPro" id="IPR022728">
    <property type="entry name" value="Period_circadian-like_C"/>
</dbReference>
<dbReference type="GO" id="GO:0043153">
    <property type="term" value="P:entrainment of circadian clock by photoperiod"/>
    <property type="evidence" value="ECO:0007669"/>
    <property type="project" value="TreeGrafter"/>
</dbReference>
<dbReference type="GO" id="GO:0001222">
    <property type="term" value="F:transcription corepressor binding"/>
    <property type="evidence" value="ECO:0007669"/>
    <property type="project" value="TreeGrafter"/>
</dbReference>
<keyword evidence="4" id="KW-0812">Transmembrane</keyword>
<feature type="compositionally biased region" description="Basic and acidic residues" evidence="3">
    <location>
        <begin position="85"/>
        <end position="94"/>
    </location>
</feature>
<protein>
    <recommendedName>
        <fullName evidence="5">Period circadian-like C-terminal domain-containing protein</fullName>
    </recommendedName>
</protein>
<dbReference type="Proteomes" id="UP001159641">
    <property type="component" value="Unassembled WGS sequence"/>
</dbReference>
<comment type="subcellular location">
    <subcellularLocation>
        <location evidence="1">Nucleus</location>
    </subcellularLocation>
</comment>
<dbReference type="GO" id="GO:0000976">
    <property type="term" value="F:transcription cis-regulatory region binding"/>
    <property type="evidence" value="ECO:0007669"/>
    <property type="project" value="TreeGrafter"/>
</dbReference>
<keyword evidence="7" id="KW-1185">Reference proteome</keyword>
<evidence type="ECO:0000256" key="2">
    <source>
        <dbReference type="ARBA" id="ARBA00023242"/>
    </source>
</evidence>
<dbReference type="Pfam" id="PF12114">
    <property type="entry name" value="Period_C"/>
    <property type="match status" value="1"/>
</dbReference>
<dbReference type="GO" id="GO:0032922">
    <property type="term" value="P:circadian regulation of gene expression"/>
    <property type="evidence" value="ECO:0007669"/>
    <property type="project" value="TreeGrafter"/>
</dbReference>
<organism evidence="6 7">
    <name type="scientific">Eschrichtius robustus</name>
    <name type="common">California gray whale</name>
    <name type="synonym">Eschrichtius gibbosus</name>
    <dbReference type="NCBI Taxonomy" id="9764"/>
    <lineage>
        <taxon>Eukaryota</taxon>
        <taxon>Metazoa</taxon>
        <taxon>Chordata</taxon>
        <taxon>Craniata</taxon>
        <taxon>Vertebrata</taxon>
        <taxon>Euteleostomi</taxon>
        <taxon>Mammalia</taxon>
        <taxon>Eutheria</taxon>
        <taxon>Laurasiatheria</taxon>
        <taxon>Artiodactyla</taxon>
        <taxon>Whippomorpha</taxon>
        <taxon>Cetacea</taxon>
        <taxon>Mysticeti</taxon>
        <taxon>Eschrichtiidae</taxon>
        <taxon>Eschrichtius</taxon>
    </lineage>
</organism>
<keyword evidence="4" id="KW-1133">Transmembrane helix</keyword>